<reference evidence="1 2" key="2">
    <citation type="journal article" date="2022" name="Mol. Ecol. Resour.">
        <title>The genomes of chicory, endive, great burdock and yacon provide insights into Asteraceae paleo-polyploidization history and plant inulin production.</title>
        <authorList>
            <person name="Fan W."/>
            <person name="Wang S."/>
            <person name="Wang H."/>
            <person name="Wang A."/>
            <person name="Jiang F."/>
            <person name="Liu H."/>
            <person name="Zhao H."/>
            <person name="Xu D."/>
            <person name="Zhang Y."/>
        </authorList>
    </citation>
    <scope>NUCLEOTIDE SEQUENCE [LARGE SCALE GENOMIC DNA]</scope>
    <source>
        <strain evidence="2">cv. Niubang</strain>
    </source>
</reference>
<proteinExistence type="predicted"/>
<accession>A0ACB9EGP6</accession>
<protein>
    <submittedName>
        <fullName evidence="1">Uncharacterized protein</fullName>
    </submittedName>
</protein>
<dbReference type="Proteomes" id="UP001055879">
    <property type="component" value="Linkage Group LG02"/>
</dbReference>
<evidence type="ECO:0000313" key="2">
    <source>
        <dbReference type="Proteomes" id="UP001055879"/>
    </source>
</evidence>
<name>A0ACB9EGP6_ARCLA</name>
<reference evidence="2" key="1">
    <citation type="journal article" date="2022" name="Mol. Ecol. Resour.">
        <title>The genomes of chicory, endive, great burdock and yacon provide insights into Asteraceae palaeo-polyploidization history and plant inulin production.</title>
        <authorList>
            <person name="Fan W."/>
            <person name="Wang S."/>
            <person name="Wang H."/>
            <person name="Wang A."/>
            <person name="Jiang F."/>
            <person name="Liu H."/>
            <person name="Zhao H."/>
            <person name="Xu D."/>
            <person name="Zhang Y."/>
        </authorList>
    </citation>
    <scope>NUCLEOTIDE SEQUENCE [LARGE SCALE GENOMIC DNA]</scope>
    <source>
        <strain evidence="2">cv. Niubang</strain>
    </source>
</reference>
<gene>
    <name evidence="1" type="ORF">L6452_05528</name>
</gene>
<organism evidence="1 2">
    <name type="scientific">Arctium lappa</name>
    <name type="common">Greater burdock</name>
    <name type="synonym">Lappa major</name>
    <dbReference type="NCBI Taxonomy" id="4217"/>
    <lineage>
        <taxon>Eukaryota</taxon>
        <taxon>Viridiplantae</taxon>
        <taxon>Streptophyta</taxon>
        <taxon>Embryophyta</taxon>
        <taxon>Tracheophyta</taxon>
        <taxon>Spermatophyta</taxon>
        <taxon>Magnoliopsida</taxon>
        <taxon>eudicotyledons</taxon>
        <taxon>Gunneridae</taxon>
        <taxon>Pentapetalae</taxon>
        <taxon>asterids</taxon>
        <taxon>campanulids</taxon>
        <taxon>Asterales</taxon>
        <taxon>Asteraceae</taxon>
        <taxon>Carduoideae</taxon>
        <taxon>Cardueae</taxon>
        <taxon>Arctiinae</taxon>
        <taxon>Arctium</taxon>
    </lineage>
</organism>
<comment type="caution">
    <text evidence="1">The sequence shown here is derived from an EMBL/GenBank/DDBJ whole genome shotgun (WGS) entry which is preliminary data.</text>
</comment>
<sequence length="682" mass="75145">MYTEEIFFPNQKGFGGFSFASFTSASIVSARFRSSMVLSNKKLKQRIRAQLAESLAKSESQANQSDLNDSQTHQSFKSLLNSATQKPKLSKREIRRVKIPSLPASSELGNHENGVEVRQSEEGKKRKREKDVDNEVNDLSEKKNGKKNKKKKSKKKKVVKKEEEEGLQKANGGSEEIVVAEAIQTHTSKEDESISTKVYVGGIPYYSTVDDIRSYFEGCGSITEIDCLRFPETGKFNGIAMISFRTDAAANRALALDGSDMGGLLLKVQPYKPIRDKKVSDFAPAMLEGYNRIYVGNLSWETTEDELKKLFSDCRISSIRLGKDKETGEFRGFAHVDFVDSLSLTMALKLDQKSLFGRPVRIRCAVPPKSVNPSSKLEPTVGKNEANAFNAPVRATSNTVVNDDVVRKAKRQTCYECGEKGHLSSSCPNRKAADVAHTGNESNDVAFDVTDTFASMVDIDKKEVDSIGDGKLKRRTCYECGEKGHLSSSCPKKQAADVANSGIKANDFSFAPVVAMGNGRVDNNMINSVSDGKLRRRTCYECGERGHLSSLCPKKQDADVANMNKEAYGMEVEKSEEPKTMAVVSNVSDGKLRRTTCYECGERGHLSSLCPKKQAANVISSSKEDINGMEVEKAEELKPVAAVGNEAGSSFFDVSKQKNGFYQPWFCIIKFCDGLVPGVVPW</sequence>
<keyword evidence="2" id="KW-1185">Reference proteome</keyword>
<dbReference type="EMBL" id="CM042048">
    <property type="protein sequence ID" value="KAI3757982.1"/>
    <property type="molecule type" value="Genomic_DNA"/>
</dbReference>
<evidence type="ECO:0000313" key="1">
    <source>
        <dbReference type="EMBL" id="KAI3757982.1"/>
    </source>
</evidence>